<feature type="non-terminal residue" evidence="1">
    <location>
        <position position="221"/>
    </location>
</feature>
<reference evidence="1 2" key="1">
    <citation type="submission" date="2014-04" db="EMBL/GenBank/DDBJ databases">
        <authorList>
            <consortium name="DOE Joint Genome Institute"/>
            <person name="Kuo A."/>
            <person name="Kohler A."/>
            <person name="Costa M.D."/>
            <person name="Nagy L.G."/>
            <person name="Floudas D."/>
            <person name="Copeland A."/>
            <person name="Barry K.W."/>
            <person name="Cichocki N."/>
            <person name="Veneault-Fourrey C."/>
            <person name="LaButti K."/>
            <person name="Lindquist E.A."/>
            <person name="Lipzen A."/>
            <person name="Lundell T."/>
            <person name="Morin E."/>
            <person name="Murat C."/>
            <person name="Sun H."/>
            <person name="Tunlid A."/>
            <person name="Henrissat B."/>
            <person name="Grigoriev I.V."/>
            <person name="Hibbett D.S."/>
            <person name="Martin F."/>
            <person name="Nordberg H.P."/>
            <person name="Cantor M.N."/>
            <person name="Hua S.X."/>
        </authorList>
    </citation>
    <scope>NUCLEOTIDE SEQUENCE [LARGE SCALE GENOMIC DNA]</scope>
    <source>
        <strain evidence="1 2">Marx 270</strain>
    </source>
</reference>
<proteinExistence type="predicted"/>
<evidence type="ECO:0000313" key="2">
    <source>
        <dbReference type="Proteomes" id="UP000054217"/>
    </source>
</evidence>
<dbReference type="AlphaFoldDB" id="A0A0C3PJP6"/>
<dbReference type="Proteomes" id="UP000054217">
    <property type="component" value="Unassembled WGS sequence"/>
</dbReference>
<evidence type="ECO:0000313" key="1">
    <source>
        <dbReference type="EMBL" id="KIO08394.1"/>
    </source>
</evidence>
<name>A0A0C3PJP6_PISTI</name>
<feature type="non-terminal residue" evidence="1">
    <location>
        <position position="1"/>
    </location>
</feature>
<dbReference type="OrthoDB" id="3253083at2759"/>
<accession>A0A0C3PJP6</accession>
<sequence length="221" mass="25256">LAPSSGSRGQIVVQPSYFTSSAFVNPAREDVSLLIQCYAEQYERLRPLHPFTLFKDIWVSQGWTWIHFKIFDARSREAFLKVMMRIFTEHMSVTETPLRRVAALFGLYAFLNTQPSMSVPKLHSVSHVEVTSDLYDAIMCLPDMLNTELLERLRPHAIYVLSGLAGAFQILPHSKVCPLNPREIPRELVVEEVGKKKRGRLSKLEKKKKAKDSLASLSKWL</sequence>
<dbReference type="Pfam" id="PF09808">
    <property type="entry name" value="SNAPC1"/>
    <property type="match status" value="1"/>
</dbReference>
<keyword evidence="2" id="KW-1185">Reference proteome</keyword>
<reference evidence="2" key="2">
    <citation type="submission" date="2015-01" db="EMBL/GenBank/DDBJ databases">
        <title>Evolutionary Origins and Diversification of the Mycorrhizal Mutualists.</title>
        <authorList>
            <consortium name="DOE Joint Genome Institute"/>
            <consortium name="Mycorrhizal Genomics Consortium"/>
            <person name="Kohler A."/>
            <person name="Kuo A."/>
            <person name="Nagy L.G."/>
            <person name="Floudas D."/>
            <person name="Copeland A."/>
            <person name="Barry K.W."/>
            <person name="Cichocki N."/>
            <person name="Veneault-Fourrey C."/>
            <person name="LaButti K."/>
            <person name="Lindquist E.A."/>
            <person name="Lipzen A."/>
            <person name="Lundell T."/>
            <person name="Morin E."/>
            <person name="Murat C."/>
            <person name="Riley R."/>
            <person name="Ohm R."/>
            <person name="Sun H."/>
            <person name="Tunlid A."/>
            <person name="Henrissat B."/>
            <person name="Grigoriev I.V."/>
            <person name="Hibbett D.S."/>
            <person name="Martin F."/>
        </authorList>
    </citation>
    <scope>NUCLEOTIDE SEQUENCE [LARGE SCALE GENOMIC DNA]</scope>
    <source>
        <strain evidence="2">Marx 270</strain>
    </source>
</reference>
<organism evidence="1 2">
    <name type="scientific">Pisolithus tinctorius Marx 270</name>
    <dbReference type="NCBI Taxonomy" id="870435"/>
    <lineage>
        <taxon>Eukaryota</taxon>
        <taxon>Fungi</taxon>
        <taxon>Dikarya</taxon>
        <taxon>Basidiomycota</taxon>
        <taxon>Agaricomycotina</taxon>
        <taxon>Agaricomycetes</taxon>
        <taxon>Agaricomycetidae</taxon>
        <taxon>Boletales</taxon>
        <taxon>Sclerodermatineae</taxon>
        <taxon>Pisolithaceae</taxon>
        <taxon>Pisolithus</taxon>
    </lineage>
</organism>
<protein>
    <submittedName>
        <fullName evidence="1">Uncharacterized protein</fullName>
    </submittedName>
</protein>
<dbReference type="HOGENOM" id="CLU_059053_1_0_1"/>
<dbReference type="InParanoid" id="A0A0C3PJP6"/>
<dbReference type="STRING" id="870435.A0A0C3PJP6"/>
<dbReference type="EMBL" id="KN831957">
    <property type="protein sequence ID" value="KIO08394.1"/>
    <property type="molecule type" value="Genomic_DNA"/>
</dbReference>
<gene>
    <name evidence="1" type="ORF">M404DRAFT_71004</name>
</gene>
<dbReference type="InterPro" id="IPR019188">
    <property type="entry name" value="SNAPC1"/>
</dbReference>